<evidence type="ECO:0000313" key="2">
    <source>
        <dbReference type="EMBL" id="EPR42135.1"/>
    </source>
</evidence>
<dbReference type="InterPro" id="IPR006158">
    <property type="entry name" value="Cobalamin-bd"/>
</dbReference>
<dbReference type="Proteomes" id="UP000014977">
    <property type="component" value="Unassembled WGS sequence"/>
</dbReference>
<evidence type="ECO:0000313" key="3">
    <source>
        <dbReference type="Proteomes" id="UP000014977"/>
    </source>
</evidence>
<name>S7TZH7_DESML</name>
<dbReference type="GO" id="GO:0031419">
    <property type="term" value="F:cobalamin binding"/>
    <property type="evidence" value="ECO:0007669"/>
    <property type="project" value="InterPro"/>
</dbReference>
<organism evidence="2 3">
    <name type="scientific">Desulfococcus multivorans DSM 2059</name>
    <dbReference type="NCBI Taxonomy" id="1121405"/>
    <lineage>
        <taxon>Bacteria</taxon>
        <taxon>Pseudomonadati</taxon>
        <taxon>Thermodesulfobacteriota</taxon>
        <taxon>Desulfobacteria</taxon>
        <taxon>Desulfobacterales</taxon>
        <taxon>Desulfococcaceae</taxon>
        <taxon>Desulfococcus</taxon>
    </lineage>
</organism>
<dbReference type="Pfam" id="PF02310">
    <property type="entry name" value="B12-binding"/>
    <property type="match status" value="1"/>
</dbReference>
<feature type="domain" description="B12-binding" evidence="1">
    <location>
        <begin position="52"/>
        <end position="177"/>
    </location>
</feature>
<sequence>MIQTGADLRKRISEMVETLRKTRRPSRNALLSAAQSVLDWKQEHGAAGLWDPPPLMVTATMDDGWGHGLEVIHRYGEVAGLSIVRLGLLRTADEIIRACTDLRPDILGLTVLQFDTVDTLAEIRRRIPGETRIVAGGPIFGADPDLAPGAGIDFVATDAVAFIEYLLRFQPARPSWTN</sequence>
<keyword evidence="3" id="KW-1185">Reference proteome</keyword>
<protein>
    <submittedName>
        <fullName evidence="2">Cobalamin B12-binding domain protein</fullName>
    </submittedName>
</protein>
<dbReference type="Gene3D" id="3.40.50.280">
    <property type="entry name" value="Cobalamin-binding domain"/>
    <property type="match status" value="1"/>
</dbReference>
<comment type="caution">
    <text evidence="2">The sequence shown here is derived from an EMBL/GenBank/DDBJ whole genome shotgun (WGS) entry which is preliminary data.</text>
</comment>
<dbReference type="EMBL" id="ATHJ01000069">
    <property type="protein sequence ID" value="EPR42135.1"/>
    <property type="molecule type" value="Genomic_DNA"/>
</dbReference>
<dbReference type="eggNOG" id="COG2185">
    <property type="taxonomic scope" value="Bacteria"/>
</dbReference>
<dbReference type="SUPFAM" id="SSF52242">
    <property type="entry name" value="Cobalamin (vitamin B12)-binding domain"/>
    <property type="match status" value="1"/>
</dbReference>
<proteinExistence type="predicted"/>
<dbReference type="CDD" id="cd02065">
    <property type="entry name" value="B12-binding_like"/>
    <property type="match status" value="1"/>
</dbReference>
<gene>
    <name evidence="2" type="ORF">dsmv_1688</name>
</gene>
<dbReference type="PROSITE" id="PS51332">
    <property type="entry name" value="B12_BINDING"/>
    <property type="match status" value="1"/>
</dbReference>
<dbReference type="InterPro" id="IPR036724">
    <property type="entry name" value="Cobalamin-bd_sf"/>
</dbReference>
<dbReference type="GO" id="GO:0046872">
    <property type="term" value="F:metal ion binding"/>
    <property type="evidence" value="ECO:0007669"/>
    <property type="project" value="InterPro"/>
</dbReference>
<evidence type="ECO:0000259" key="1">
    <source>
        <dbReference type="PROSITE" id="PS51332"/>
    </source>
</evidence>
<accession>S7TZH7</accession>
<reference evidence="2 3" key="1">
    <citation type="journal article" date="2013" name="Genome Announc.">
        <title>Draft genome sequences for three mercury-methylating, sulfate-reducing bacteria.</title>
        <authorList>
            <person name="Brown S.D."/>
            <person name="Hurt R.A.Jr."/>
            <person name="Gilmour C.C."/>
            <person name="Elias D.A."/>
        </authorList>
    </citation>
    <scope>NUCLEOTIDE SEQUENCE [LARGE SCALE GENOMIC DNA]</scope>
    <source>
        <strain evidence="2 3">DSM 2059</strain>
    </source>
</reference>
<dbReference type="STRING" id="897.B2D07_13065"/>
<dbReference type="AlphaFoldDB" id="S7TZH7"/>